<evidence type="ECO:0000256" key="3">
    <source>
        <dbReference type="ARBA" id="ARBA00022475"/>
    </source>
</evidence>
<evidence type="ECO:0000313" key="10">
    <source>
        <dbReference type="Proteomes" id="UP000199087"/>
    </source>
</evidence>
<dbReference type="Proteomes" id="UP000199087">
    <property type="component" value="Unassembled WGS sequence"/>
</dbReference>
<dbReference type="InterPro" id="IPR020846">
    <property type="entry name" value="MFS_dom"/>
</dbReference>
<dbReference type="Pfam" id="PF07690">
    <property type="entry name" value="MFS_1"/>
    <property type="match status" value="1"/>
</dbReference>
<protein>
    <submittedName>
        <fullName evidence="9">MFS macrolide exporter</fullName>
    </submittedName>
</protein>
<feature type="transmembrane region" description="Helical" evidence="7">
    <location>
        <begin position="15"/>
        <end position="38"/>
    </location>
</feature>
<keyword evidence="10" id="KW-1185">Reference proteome</keyword>
<evidence type="ECO:0000256" key="2">
    <source>
        <dbReference type="ARBA" id="ARBA00022448"/>
    </source>
</evidence>
<dbReference type="GO" id="GO:0022857">
    <property type="term" value="F:transmembrane transporter activity"/>
    <property type="evidence" value="ECO:0007669"/>
    <property type="project" value="InterPro"/>
</dbReference>
<name>A0A0U1P444_9BACI</name>
<keyword evidence="6 7" id="KW-0472">Membrane</keyword>
<accession>A0A0U1P444</accession>
<feature type="transmembrane region" description="Helical" evidence="7">
    <location>
        <begin position="141"/>
        <end position="164"/>
    </location>
</feature>
<evidence type="ECO:0000313" key="9">
    <source>
        <dbReference type="EMBL" id="CRK85089.1"/>
    </source>
</evidence>
<organism evidence="9 10">
    <name type="scientific">Neobacillus massiliamazoniensis</name>
    <dbReference type="NCBI Taxonomy" id="1499688"/>
    <lineage>
        <taxon>Bacteria</taxon>
        <taxon>Bacillati</taxon>
        <taxon>Bacillota</taxon>
        <taxon>Bacilli</taxon>
        <taxon>Bacillales</taxon>
        <taxon>Bacillaceae</taxon>
        <taxon>Neobacillus</taxon>
    </lineage>
</organism>
<dbReference type="SUPFAM" id="SSF103473">
    <property type="entry name" value="MFS general substrate transporter"/>
    <property type="match status" value="1"/>
</dbReference>
<dbReference type="STRING" id="1499688.BN000_05149"/>
<dbReference type="RefSeq" id="WP_090639741.1">
    <property type="nucleotide sequence ID" value="NZ_CVRB01000006.1"/>
</dbReference>
<feature type="transmembrane region" description="Helical" evidence="7">
    <location>
        <begin position="281"/>
        <end position="299"/>
    </location>
</feature>
<keyword evidence="2" id="KW-0813">Transport</keyword>
<feature type="transmembrane region" description="Helical" evidence="7">
    <location>
        <begin position="213"/>
        <end position="234"/>
    </location>
</feature>
<feature type="transmembrane region" description="Helical" evidence="7">
    <location>
        <begin position="305"/>
        <end position="330"/>
    </location>
</feature>
<evidence type="ECO:0000256" key="4">
    <source>
        <dbReference type="ARBA" id="ARBA00022692"/>
    </source>
</evidence>
<evidence type="ECO:0000256" key="5">
    <source>
        <dbReference type="ARBA" id="ARBA00022989"/>
    </source>
</evidence>
<dbReference type="EMBL" id="CVRB01000006">
    <property type="protein sequence ID" value="CRK85089.1"/>
    <property type="molecule type" value="Genomic_DNA"/>
</dbReference>
<gene>
    <name evidence="9" type="ORF">BN000_05149</name>
</gene>
<keyword evidence="3" id="KW-1003">Cell membrane</keyword>
<feature type="transmembrane region" description="Helical" evidence="7">
    <location>
        <begin position="44"/>
        <end position="64"/>
    </location>
</feature>
<proteinExistence type="predicted"/>
<feature type="transmembrane region" description="Helical" evidence="7">
    <location>
        <begin position="170"/>
        <end position="189"/>
    </location>
</feature>
<reference evidence="10" key="1">
    <citation type="submission" date="2015-05" db="EMBL/GenBank/DDBJ databases">
        <authorList>
            <person name="Urmite Genomes"/>
        </authorList>
    </citation>
    <scope>NUCLEOTIDE SEQUENCE [LARGE SCALE GENOMIC DNA]</scope>
    <source>
        <strain evidence="10">LF1</strain>
    </source>
</reference>
<feature type="transmembrane region" description="Helical" evidence="7">
    <location>
        <begin position="375"/>
        <end position="394"/>
    </location>
</feature>
<dbReference type="PANTHER" id="PTHR43266">
    <property type="entry name" value="MACROLIDE-EFFLUX PROTEIN"/>
    <property type="match status" value="1"/>
</dbReference>
<dbReference type="OrthoDB" id="9775268at2"/>
<feature type="transmembrane region" description="Helical" evidence="7">
    <location>
        <begin position="342"/>
        <end position="369"/>
    </location>
</feature>
<evidence type="ECO:0000259" key="8">
    <source>
        <dbReference type="PROSITE" id="PS50850"/>
    </source>
</evidence>
<evidence type="ECO:0000256" key="6">
    <source>
        <dbReference type="ARBA" id="ARBA00023136"/>
    </source>
</evidence>
<dbReference type="Gene3D" id="1.20.1250.20">
    <property type="entry name" value="MFS general substrate transporter like domains"/>
    <property type="match status" value="1"/>
</dbReference>
<dbReference type="PROSITE" id="PS50850">
    <property type="entry name" value="MFS"/>
    <property type="match status" value="1"/>
</dbReference>
<evidence type="ECO:0000256" key="1">
    <source>
        <dbReference type="ARBA" id="ARBA00004651"/>
    </source>
</evidence>
<dbReference type="InterPro" id="IPR011701">
    <property type="entry name" value="MFS"/>
</dbReference>
<dbReference type="PANTHER" id="PTHR43266:SF2">
    <property type="entry name" value="MAJOR FACILITATOR SUPERFAMILY (MFS) PROFILE DOMAIN-CONTAINING PROTEIN"/>
    <property type="match status" value="1"/>
</dbReference>
<dbReference type="AlphaFoldDB" id="A0A0U1P444"/>
<dbReference type="GO" id="GO:0005886">
    <property type="term" value="C:plasma membrane"/>
    <property type="evidence" value="ECO:0007669"/>
    <property type="project" value="UniProtKB-SubCell"/>
</dbReference>
<dbReference type="CDD" id="cd06173">
    <property type="entry name" value="MFS_MefA_like"/>
    <property type="match status" value="1"/>
</dbReference>
<dbReference type="InterPro" id="IPR036259">
    <property type="entry name" value="MFS_trans_sf"/>
</dbReference>
<evidence type="ECO:0000256" key="7">
    <source>
        <dbReference type="SAM" id="Phobius"/>
    </source>
</evidence>
<feature type="domain" description="Major facilitator superfamily (MFS) profile" evidence="8">
    <location>
        <begin position="1"/>
        <end position="402"/>
    </location>
</feature>
<keyword evidence="4 7" id="KW-0812">Transmembrane</keyword>
<feature type="transmembrane region" description="Helical" evidence="7">
    <location>
        <begin position="76"/>
        <end position="95"/>
    </location>
</feature>
<keyword evidence="5 7" id="KW-1133">Transmembrane helix</keyword>
<feature type="transmembrane region" description="Helical" evidence="7">
    <location>
        <begin position="254"/>
        <end position="274"/>
    </location>
</feature>
<sequence>MGILFIKQEKQYRKLFLAGIVNGIGDRFSSVAVLAMLLQLTGSGFAVGMTLAIRLIPFVIFAPIGGRLADRFSRKTILVATDLIRIVFALSFLLVHSKEDLWIVYFSSFILAAGEAIYGPARKSAIPRLVNKEHLVKVNSLEQVLVGIVLIGGAFSGGIVASIFGAGVTFWFNAASFLGAAAIISTITFPEKKAIKEGKAPEKESLFFVFKKVILMSVPVQILLLCEILIAFMNGIDNVLISVYAVNEYHLGDVGVGLFYGALGIGLTLSFSIANRLRKNYLVTGLICLMLEGTFLLLLSQTHLVVFAFLMFCGVAFMSGIGNACFDTILMQEIPEEHQGTMFGLLATIANPILGISMFLSGFALQYLAPRSLGLIGGIAYMLIAMILMGVISVKGYRKRVEKV</sequence>
<feature type="transmembrane region" description="Helical" evidence="7">
    <location>
        <begin position="101"/>
        <end position="121"/>
    </location>
</feature>
<comment type="subcellular location">
    <subcellularLocation>
        <location evidence="1">Cell membrane</location>
        <topology evidence="1">Multi-pass membrane protein</topology>
    </subcellularLocation>
</comment>